<proteinExistence type="predicted"/>
<accession>A0A840Q958</accession>
<keyword evidence="2" id="KW-1185">Reference proteome</keyword>
<dbReference type="RefSeq" id="WP_312864313.1">
    <property type="nucleotide sequence ID" value="NZ_JACHIW010000001.1"/>
</dbReference>
<dbReference type="SUPFAM" id="SSF102405">
    <property type="entry name" value="MCP/YpsA-like"/>
    <property type="match status" value="1"/>
</dbReference>
<dbReference type="EMBL" id="JACHIW010000001">
    <property type="protein sequence ID" value="MBB5156370.1"/>
    <property type="molecule type" value="Genomic_DNA"/>
</dbReference>
<evidence type="ECO:0000313" key="2">
    <source>
        <dbReference type="Proteomes" id="UP000584374"/>
    </source>
</evidence>
<dbReference type="Gene3D" id="3.40.50.450">
    <property type="match status" value="1"/>
</dbReference>
<protein>
    <submittedName>
        <fullName evidence="1">Uncharacterized protein</fullName>
    </submittedName>
</protein>
<reference evidence="1 2" key="1">
    <citation type="submission" date="2020-08" db="EMBL/GenBank/DDBJ databases">
        <title>Sequencing the genomes of 1000 actinobacteria strains.</title>
        <authorList>
            <person name="Klenk H.-P."/>
        </authorList>
    </citation>
    <scope>NUCLEOTIDE SEQUENCE [LARGE SCALE GENOMIC DNA]</scope>
    <source>
        <strain evidence="1 2">DSM 45584</strain>
    </source>
</reference>
<gene>
    <name evidence="1" type="ORF">BJ970_003904</name>
</gene>
<name>A0A840Q958_9PSEU</name>
<comment type="caution">
    <text evidence="1">The sequence shown here is derived from an EMBL/GenBank/DDBJ whole genome shotgun (WGS) entry which is preliminary data.</text>
</comment>
<dbReference type="AlphaFoldDB" id="A0A840Q958"/>
<dbReference type="Proteomes" id="UP000584374">
    <property type="component" value="Unassembled WGS sequence"/>
</dbReference>
<organism evidence="1 2">
    <name type="scientific">Saccharopolyspora phatthalungensis</name>
    <dbReference type="NCBI Taxonomy" id="664693"/>
    <lineage>
        <taxon>Bacteria</taxon>
        <taxon>Bacillati</taxon>
        <taxon>Actinomycetota</taxon>
        <taxon>Actinomycetes</taxon>
        <taxon>Pseudonocardiales</taxon>
        <taxon>Pseudonocardiaceae</taxon>
        <taxon>Saccharopolyspora</taxon>
    </lineage>
</organism>
<sequence length="122" mass="13096">MSCIARGADQIFARALLDVGGSLEVILPAADYRKRKVKPDNVAEFDELIGAASKVHTMPFEESSRDAYMSASEHILGSVDAMLAVWDGQPSAGYSGTGDVVQVARERGIQVTVVWPDGADRE</sequence>
<evidence type="ECO:0000313" key="1">
    <source>
        <dbReference type="EMBL" id="MBB5156370.1"/>
    </source>
</evidence>